<dbReference type="Proteomes" id="UP000321424">
    <property type="component" value="Unassembled WGS sequence"/>
</dbReference>
<evidence type="ECO:0000313" key="6">
    <source>
        <dbReference type="EMBL" id="GEM42195.1"/>
    </source>
</evidence>
<evidence type="ECO:0000256" key="4">
    <source>
        <dbReference type="SAM" id="SignalP"/>
    </source>
</evidence>
<feature type="domain" description="Low molecular weight antigen MTB12-like C-terminal" evidence="5">
    <location>
        <begin position="67"/>
        <end position="173"/>
    </location>
</feature>
<feature type="chain" id="PRO_5022121438" description="Low molecular weight antigen MTB12-like C-terminal domain-containing protein" evidence="4">
    <location>
        <begin position="29"/>
        <end position="176"/>
    </location>
</feature>
<comment type="similarity">
    <text evidence="2">Belongs to the MTB12 family.</text>
</comment>
<evidence type="ECO:0000259" key="5">
    <source>
        <dbReference type="Pfam" id="PF26580"/>
    </source>
</evidence>
<dbReference type="AlphaFoldDB" id="A0A511MNK5"/>
<gene>
    <name evidence="6" type="ORF">NN4_67140</name>
</gene>
<feature type="compositionally biased region" description="Polar residues" evidence="3">
    <location>
        <begin position="52"/>
        <end position="62"/>
    </location>
</feature>
<evidence type="ECO:0000256" key="1">
    <source>
        <dbReference type="ARBA" id="ARBA00022729"/>
    </source>
</evidence>
<protein>
    <recommendedName>
        <fullName evidence="5">Low molecular weight antigen MTB12-like C-terminal domain-containing protein</fullName>
    </recommendedName>
</protein>
<evidence type="ECO:0000313" key="7">
    <source>
        <dbReference type="Proteomes" id="UP000321424"/>
    </source>
</evidence>
<keyword evidence="1 4" id="KW-0732">Signal</keyword>
<comment type="caution">
    <text evidence="6">The sequence shown here is derived from an EMBL/GenBank/DDBJ whole genome shotgun (WGS) entry which is preliminary data.</text>
</comment>
<proteinExistence type="inferred from homology"/>
<feature type="signal peptide" evidence="4">
    <location>
        <begin position="1"/>
        <end position="28"/>
    </location>
</feature>
<dbReference type="EMBL" id="BJXA01000064">
    <property type="protein sequence ID" value="GEM42195.1"/>
    <property type="molecule type" value="Genomic_DNA"/>
</dbReference>
<sequence length="176" mass="17849">MTVHKVRAAAIAVALTGAGVGLVVVAGADPGTSTPTPAPTSTSQTTPRVAPPSSSTVPNTSGRIAPDVPSAADLDAVLSRAMKPQAAERRGTVQGTETEIQLADPHPNAAVFAYKVVDVRPSNTSRVVASVTSTVDGAPLSGRGEIPFVRDGASWKIEKAWACAMLEAVGRPSPSC</sequence>
<dbReference type="InterPro" id="IPR058644">
    <property type="entry name" value="Mtb12-like_C"/>
</dbReference>
<name>A0A511MNK5_9NOCA</name>
<accession>A0A511MNK5</accession>
<reference evidence="6 7" key="1">
    <citation type="submission" date="2019-07" db="EMBL/GenBank/DDBJ databases">
        <title>Whole genome shotgun sequence of Nocardia ninae NBRC 108245.</title>
        <authorList>
            <person name="Hosoyama A."/>
            <person name="Uohara A."/>
            <person name="Ohji S."/>
            <person name="Ichikawa N."/>
        </authorList>
    </citation>
    <scope>NUCLEOTIDE SEQUENCE [LARGE SCALE GENOMIC DNA]</scope>
    <source>
        <strain evidence="6 7">NBRC 108245</strain>
    </source>
</reference>
<feature type="region of interest" description="Disordered" evidence="3">
    <location>
        <begin position="32"/>
        <end position="68"/>
    </location>
</feature>
<evidence type="ECO:0000256" key="2">
    <source>
        <dbReference type="ARBA" id="ARBA00093774"/>
    </source>
</evidence>
<dbReference type="Pfam" id="PF26580">
    <property type="entry name" value="Mtb12_C"/>
    <property type="match status" value="1"/>
</dbReference>
<keyword evidence="7" id="KW-1185">Reference proteome</keyword>
<evidence type="ECO:0000256" key="3">
    <source>
        <dbReference type="SAM" id="MobiDB-lite"/>
    </source>
</evidence>
<organism evidence="6 7">
    <name type="scientific">Nocardia ninae NBRC 108245</name>
    <dbReference type="NCBI Taxonomy" id="1210091"/>
    <lineage>
        <taxon>Bacteria</taxon>
        <taxon>Bacillati</taxon>
        <taxon>Actinomycetota</taxon>
        <taxon>Actinomycetes</taxon>
        <taxon>Mycobacteriales</taxon>
        <taxon>Nocardiaceae</taxon>
        <taxon>Nocardia</taxon>
    </lineage>
</organism>
<feature type="compositionally biased region" description="Low complexity" evidence="3">
    <location>
        <begin position="32"/>
        <end position="47"/>
    </location>
</feature>